<proteinExistence type="inferred from homology"/>
<keyword evidence="3" id="KW-0687">Ribonucleoprotein</keyword>
<comment type="similarity">
    <text evidence="1">Belongs to the universal ribosomal protein uL1 family.</text>
</comment>
<dbReference type="PIRSF" id="PIRSF002155">
    <property type="entry name" value="Ribosomal_L1"/>
    <property type="match status" value="1"/>
</dbReference>
<evidence type="ECO:0000313" key="4">
    <source>
        <dbReference type="EMBL" id="AEA38858.1"/>
    </source>
</evidence>
<dbReference type="GO" id="GO:0015934">
    <property type="term" value="C:large ribosomal subunit"/>
    <property type="evidence" value="ECO:0007669"/>
    <property type="project" value="InterPro"/>
</dbReference>
<dbReference type="PANTHER" id="PTHR23105">
    <property type="entry name" value="RIBOSOMAL PROTEIN L7AE FAMILY MEMBER"/>
    <property type="match status" value="1"/>
</dbReference>
<evidence type="ECO:0000313" key="5">
    <source>
        <dbReference type="Proteomes" id="UP000243423"/>
    </source>
</evidence>
<dbReference type="Gene3D" id="3.40.50.790">
    <property type="match status" value="1"/>
</dbReference>
<dbReference type="EMBL" id="CP002173">
    <property type="protein sequence ID" value="AEA38858.1"/>
    <property type="molecule type" value="Genomic_DNA"/>
</dbReference>
<gene>
    <name evidence="4" type="primary">rpl10A</name>
    <name evidence="4" type="ORF">CPARA_2gp200</name>
</gene>
<dbReference type="InterPro" id="IPR002143">
    <property type="entry name" value="Ribosomal_uL1"/>
</dbReference>
<dbReference type="InterPro" id="IPR016095">
    <property type="entry name" value="Ribosomal_uL1_3-a/b-sand"/>
</dbReference>
<dbReference type="AlphaFoldDB" id="F2HHR2"/>
<dbReference type="FunFam" id="3.30.190.20:FF:000006">
    <property type="entry name" value="Ribosomal protein"/>
    <property type="match status" value="1"/>
</dbReference>
<dbReference type="GO" id="GO:0006412">
    <property type="term" value="P:translation"/>
    <property type="evidence" value="ECO:0007669"/>
    <property type="project" value="InterPro"/>
</dbReference>
<keyword evidence="2 4" id="KW-0689">Ribosomal protein</keyword>
<evidence type="ECO:0000256" key="3">
    <source>
        <dbReference type="ARBA" id="ARBA00023274"/>
    </source>
</evidence>
<dbReference type="GO" id="GO:0003723">
    <property type="term" value="F:RNA binding"/>
    <property type="evidence" value="ECO:0007669"/>
    <property type="project" value="InterPro"/>
</dbReference>
<dbReference type="SUPFAM" id="SSF56808">
    <property type="entry name" value="Ribosomal protein L1"/>
    <property type="match status" value="1"/>
</dbReference>
<evidence type="ECO:0000256" key="1">
    <source>
        <dbReference type="ARBA" id="ARBA00010531"/>
    </source>
</evidence>
<accession>F2HHR2</accession>
<sequence length="217" mass="24886">MSSKISFQLIKSAIIKIKNESELNQKNFTESIELQVSLKNYDPKKDKRFSGIINLPYIPKKDRKIAIIGDAVHTAEASKQGLDSYNLDELKKFNKQKKQIKKFAKKYDYFLASESIIKYIPRVLGPSLNKMGKFPFLLLHSDNLLEKIANIKSCLKFELKKVLCMGVVIGNVHMEEEKLTQNISIAINFLVSLLKKNWQNVNSLFLKSTMGKPVKVY</sequence>
<dbReference type="FunFam" id="3.40.50.790:FF:000005">
    <property type="entry name" value="50S ribosomal protein L1"/>
    <property type="match status" value="1"/>
</dbReference>
<dbReference type="GO" id="GO:0003735">
    <property type="term" value="F:structural constituent of ribosome"/>
    <property type="evidence" value="ECO:0007669"/>
    <property type="project" value="InterPro"/>
</dbReference>
<dbReference type="InterPro" id="IPR050257">
    <property type="entry name" value="eL8/uL1-like"/>
</dbReference>
<dbReference type="InterPro" id="IPR023674">
    <property type="entry name" value="Ribosomal_uL1-like"/>
</dbReference>
<organism evidence="4 5">
    <name type="scientific">Cryptomonas paramaecium</name>
    <dbReference type="NCBI Taxonomy" id="2898"/>
    <lineage>
        <taxon>Eukaryota</taxon>
        <taxon>Cryptophyceae</taxon>
        <taxon>Cryptomonadales</taxon>
        <taxon>Cryptomonadaceae</taxon>
        <taxon>Cryptomonas</taxon>
    </lineage>
</organism>
<name>F2HHR2_9CRYP</name>
<dbReference type="RefSeq" id="XP_003239756.1">
    <property type="nucleotide sequence ID" value="XM_003239708.1"/>
</dbReference>
<protein>
    <submittedName>
        <fullName evidence="4">60S ribosomal protein L10A</fullName>
    </submittedName>
</protein>
<evidence type="ECO:0000256" key="2">
    <source>
        <dbReference type="ARBA" id="ARBA00022980"/>
    </source>
</evidence>
<geneLocation type="nucleomorph" evidence="4"/>
<dbReference type="GeneID" id="10447263"/>
<dbReference type="CDD" id="cd00403">
    <property type="entry name" value="Ribosomal_L1"/>
    <property type="match status" value="1"/>
</dbReference>
<dbReference type="Proteomes" id="UP000243423">
    <property type="component" value="Nucleomorph 2"/>
</dbReference>
<dbReference type="Pfam" id="PF00687">
    <property type="entry name" value="Ribosomal_L1"/>
    <property type="match status" value="1"/>
</dbReference>
<dbReference type="InterPro" id="IPR028364">
    <property type="entry name" value="Ribosomal_uL1/biogenesis"/>
</dbReference>
<reference evidence="4 5" key="1">
    <citation type="journal article" date="2011" name="Genome Biol. Evol.">
        <title>Complete nucleomorph genome sequence of the nonphotosynthetic alga Cryptomonas paramecium reveals a core nucleomorph gene set.</title>
        <authorList>
            <person name="Tanifuji G."/>
            <person name="Onodera N.T."/>
            <person name="Wheeler T.J."/>
            <person name="Dlutek M."/>
            <person name="Donaher N."/>
            <person name="Archibald J.M."/>
        </authorList>
    </citation>
    <scope>NUCLEOTIDE SEQUENCE [LARGE SCALE GENOMIC DNA]</scope>
    <source>
        <strain evidence="4 5">CCAP977/2A</strain>
    </source>
</reference>
<keyword evidence="4" id="KW-0542">Nucleomorph</keyword>
<dbReference type="Gene3D" id="3.30.190.20">
    <property type="match status" value="1"/>
</dbReference>